<dbReference type="InterPro" id="IPR002048">
    <property type="entry name" value="EF_hand_dom"/>
</dbReference>
<comment type="caution">
    <text evidence="6">The sequence shown here is derived from an EMBL/GenBank/DDBJ whole genome shotgun (WGS) entry which is preliminary data.</text>
</comment>
<dbReference type="OrthoDB" id="261831at2759"/>
<dbReference type="EMBL" id="JADGMS010000005">
    <property type="protein sequence ID" value="KAF9682488.1"/>
    <property type="molecule type" value="Genomic_DNA"/>
</dbReference>
<keyword evidence="2" id="KW-0813">Transport</keyword>
<keyword evidence="7" id="KW-1185">Reference proteome</keyword>
<evidence type="ECO:0000313" key="7">
    <source>
        <dbReference type="Proteomes" id="UP000657918"/>
    </source>
</evidence>
<sequence length="160" mass="17518">MASTSSGGRGSSYGGSAPYRSREGLVTRAAASSDEIQLRIDPIHGDLDDEITGLRSQVRQLRNVAQEIESEAKYQKDFLETLVKEMVDEVPSLRNSTLSISVEELHKVMASLGEPCSMAECRKIISGVAGDGMIDFEEFKVMTTTVARWDSTNTLKRIGD</sequence>
<name>A0A835K5R3_9ROSI</name>
<evidence type="ECO:0000256" key="2">
    <source>
        <dbReference type="ARBA" id="ARBA00022448"/>
    </source>
</evidence>
<evidence type="ECO:0000256" key="3">
    <source>
        <dbReference type="ARBA" id="ARBA00022692"/>
    </source>
</evidence>
<dbReference type="AlphaFoldDB" id="A0A835K5R3"/>
<dbReference type="Proteomes" id="UP000657918">
    <property type="component" value="Unassembled WGS sequence"/>
</dbReference>
<evidence type="ECO:0000256" key="5">
    <source>
        <dbReference type="ARBA" id="ARBA00023136"/>
    </source>
</evidence>
<accession>A0A835K5R3</accession>
<dbReference type="Gene3D" id="1.10.238.10">
    <property type="entry name" value="EF-hand"/>
    <property type="match status" value="1"/>
</dbReference>
<reference evidence="6 7" key="1">
    <citation type="submission" date="2020-10" db="EMBL/GenBank/DDBJ databases">
        <title>Plant Genome Project.</title>
        <authorList>
            <person name="Zhang R.-G."/>
        </authorList>
    </citation>
    <scope>NUCLEOTIDE SEQUENCE [LARGE SCALE GENOMIC DNA]</scope>
    <source>
        <strain evidence="6">FAFU-HL-1</strain>
        <tissue evidence="6">Leaf</tissue>
    </source>
</reference>
<dbReference type="PANTHER" id="PTHR12791">
    <property type="entry name" value="GOLGI SNARE BET1-RELATED"/>
    <property type="match status" value="1"/>
</dbReference>
<evidence type="ECO:0000256" key="4">
    <source>
        <dbReference type="ARBA" id="ARBA00022989"/>
    </source>
</evidence>
<dbReference type="InterPro" id="IPR011992">
    <property type="entry name" value="EF-hand-dom_pair"/>
</dbReference>
<dbReference type="GO" id="GO:0000139">
    <property type="term" value="C:Golgi membrane"/>
    <property type="evidence" value="ECO:0007669"/>
    <property type="project" value="UniProtKB-SubCell"/>
</dbReference>
<comment type="subcellular location">
    <subcellularLocation>
        <location evidence="1">Golgi apparatus membrane</location>
        <topology evidence="1">Single-pass membrane protein</topology>
    </subcellularLocation>
</comment>
<protein>
    <recommendedName>
        <fullName evidence="8">EF-hand domain-containing protein</fullName>
    </recommendedName>
</protein>
<organism evidence="6 7">
    <name type="scientific">Salix dunnii</name>
    <dbReference type="NCBI Taxonomy" id="1413687"/>
    <lineage>
        <taxon>Eukaryota</taxon>
        <taxon>Viridiplantae</taxon>
        <taxon>Streptophyta</taxon>
        <taxon>Embryophyta</taxon>
        <taxon>Tracheophyta</taxon>
        <taxon>Spermatophyta</taxon>
        <taxon>Magnoliopsida</taxon>
        <taxon>eudicotyledons</taxon>
        <taxon>Gunneridae</taxon>
        <taxon>Pentapetalae</taxon>
        <taxon>rosids</taxon>
        <taxon>fabids</taxon>
        <taxon>Malpighiales</taxon>
        <taxon>Salicaceae</taxon>
        <taxon>Saliceae</taxon>
        <taxon>Salix</taxon>
    </lineage>
</organism>
<dbReference type="CDD" id="cd00051">
    <property type="entry name" value="EFh"/>
    <property type="match status" value="1"/>
</dbReference>
<proteinExistence type="predicted"/>
<gene>
    <name evidence="6" type="ORF">SADUNF_Sadunf05G0114100</name>
</gene>
<evidence type="ECO:0000313" key="6">
    <source>
        <dbReference type="EMBL" id="KAF9682488.1"/>
    </source>
</evidence>
<dbReference type="SUPFAM" id="SSF58038">
    <property type="entry name" value="SNARE fusion complex"/>
    <property type="match status" value="1"/>
</dbReference>
<keyword evidence="5" id="KW-0472">Membrane</keyword>
<evidence type="ECO:0008006" key="8">
    <source>
        <dbReference type="Google" id="ProtNLM"/>
    </source>
</evidence>
<dbReference type="GO" id="GO:0005509">
    <property type="term" value="F:calcium ion binding"/>
    <property type="evidence" value="ECO:0007669"/>
    <property type="project" value="InterPro"/>
</dbReference>
<evidence type="ECO:0000256" key="1">
    <source>
        <dbReference type="ARBA" id="ARBA00004194"/>
    </source>
</evidence>
<keyword evidence="4" id="KW-1133">Transmembrane helix</keyword>
<dbReference type="SUPFAM" id="SSF47473">
    <property type="entry name" value="EF-hand"/>
    <property type="match status" value="1"/>
</dbReference>
<keyword evidence="3" id="KW-0812">Transmembrane</keyword>